<comment type="pathway">
    <text evidence="2">Glycolipid biosynthesis; glycosylphosphatidylinositol-anchor biosynthesis.</text>
</comment>
<dbReference type="InterPro" id="IPR005599">
    <property type="entry name" value="GPI_mannosylTrfase"/>
</dbReference>
<evidence type="ECO:0000256" key="4">
    <source>
        <dbReference type="ARBA" id="ARBA00022676"/>
    </source>
</evidence>
<dbReference type="PANTHER" id="PTHR22760:SF3">
    <property type="entry name" value="GPI MANNOSYLTRANSFERASE 4"/>
    <property type="match status" value="1"/>
</dbReference>
<keyword evidence="6 11" id="KW-0812">Transmembrane</keyword>
<keyword evidence="9 11" id="KW-0472">Membrane</keyword>
<feature type="transmembrane region" description="Helical" evidence="11">
    <location>
        <begin position="382"/>
        <end position="409"/>
    </location>
</feature>
<dbReference type="GO" id="GO:0016757">
    <property type="term" value="F:glycosyltransferase activity"/>
    <property type="evidence" value="ECO:0007669"/>
    <property type="project" value="UniProtKB-KW"/>
</dbReference>
<keyword evidence="3" id="KW-0337">GPI-anchor biosynthesis</keyword>
<evidence type="ECO:0000256" key="7">
    <source>
        <dbReference type="ARBA" id="ARBA00022824"/>
    </source>
</evidence>
<feature type="transmembrane region" description="Helical" evidence="11">
    <location>
        <begin position="330"/>
        <end position="351"/>
    </location>
</feature>
<name>A0ABD3V4C7_SINWO</name>
<keyword evidence="5" id="KW-0808">Transferase</keyword>
<dbReference type="PANTHER" id="PTHR22760">
    <property type="entry name" value="GLYCOSYLTRANSFERASE"/>
    <property type="match status" value="1"/>
</dbReference>
<comment type="subcellular location">
    <subcellularLocation>
        <location evidence="1 11">Endoplasmic reticulum membrane</location>
        <topology evidence="1 11">Multi-pass membrane protein</topology>
    </subcellularLocation>
</comment>
<feature type="transmembrane region" description="Helical" evidence="11">
    <location>
        <begin position="95"/>
        <end position="112"/>
    </location>
</feature>
<dbReference type="EC" id="2.4.1.-" evidence="11"/>
<dbReference type="Proteomes" id="UP001634394">
    <property type="component" value="Unassembled WGS sequence"/>
</dbReference>
<dbReference type="Pfam" id="PF03901">
    <property type="entry name" value="Glyco_transf_22"/>
    <property type="match status" value="1"/>
</dbReference>
<dbReference type="GO" id="GO:0006506">
    <property type="term" value="P:GPI anchor biosynthetic process"/>
    <property type="evidence" value="ECO:0007669"/>
    <property type="project" value="UniProtKB-KW"/>
</dbReference>
<evidence type="ECO:0000256" key="10">
    <source>
        <dbReference type="ARBA" id="ARBA00038466"/>
    </source>
</evidence>
<keyword evidence="8 11" id="KW-1133">Transmembrane helix</keyword>
<feature type="transmembrane region" description="Helical" evidence="11">
    <location>
        <begin position="490"/>
        <end position="510"/>
    </location>
</feature>
<reference evidence="12 13" key="1">
    <citation type="submission" date="2024-11" db="EMBL/GenBank/DDBJ databases">
        <title>Chromosome-level genome assembly of the freshwater bivalve Anodonta woodiana.</title>
        <authorList>
            <person name="Chen X."/>
        </authorList>
    </citation>
    <scope>NUCLEOTIDE SEQUENCE [LARGE SCALE GENOMIC DNA]</scope>
    <source>
        <strain evidence="12">MN2024</strain>
        <tissue evidence="12">Gills</tissue>
    </source>
</reference>
<feature type="transmembrane region" description="Helical" evidence="11">
    <location>
        <begin position="430"/>
        <end position="447"/>
    </location>
</feature>
<keyword evidence="13" id="KW-1185">Reference proteome</keyword>
<proteinExistence type="inferred from homology"/>
<organism evidence="12 13">
    <name type="scientific">Sinanodonta woodiana</name>
    <name type="common">Chinese pond mussel</name>
    <name type="synonym">Anodonta woodiana</name>
    <dbReference type="NCBI Taxonomy" id="1069815"/>
    <lineage>
        <taxon>Eukaryota</taxon>
        <taxon>Metazoa</taxon>
        <taxon>Spiralia</taxon>
        <taxon>Lophotrochozoa</taxon>
        <taxon>Mollusca</taxon>
        <taxon>Bivalvia</taxon>
        <taxon>Autobranchia</taxon>
        <taxon>Heteroconchia</taxon>
        <taxon>Palaeoheterodonta</taxon>
        <taxon>Unionida</taxon>
        <taxon>Unionoidea</taxon>
        <taxon>Unionidae</taxon>
        <taxon>Unioninae</taxon>
        <taxon>Sinanodonta</taxon>
    </lineage>
</organism>
<dbReference type="AlphaFoldDB" id="A0ABD3V4C7"/>
<evidence type="ECO:0000256" key="6">
    <source>
        <dbReference type="ARBA" id="ARBA00022692"/>
    </source>
</evidence>
<feature type="transmembrane region" description="Helical" evidence="11">
    <location>
        <begin position="185"/>
        <end position="205"/>
    </location>
</feature>
<feature type="transmembrane region" description="Helical" evidence="11">
    <location>
        <begin position="306"/>
        <end position="323"/>
    </location>
</feature>
<dbReference type="GO" id="GO:0005789">
    <property type="term" value="C:endoplasmic reticulum membrane"/>
    <property type="evidence" value="ECO:0007669"/>
    <property type="project" value="UniProtKB-SubCell"/>
</dbReference>
<accession>A0ABD3V4C7</accession>
<protein>
    <recommendedName>
        <fullName evidence="11">Mannosyltransferase</fullName>
        <ecNumber evidence="11">2.4.1.-</ecNumber>
    </recommendedName>
</protein>
<evidence type="ECO:0000256" key="11">
    <source>
        <dbReference type="RuleBase" id="RU363075"/>
    </source>
</evidence>
<keyword evidence="4 11" id="KW-0328">Glycosyltransferase</keyword>
<evidence type="ECO:0000256" key="2">
    <source>
        <dbReference type="ARBA" id="ARBA00004687"/>
    </source>
</evidence>
<evidence type="ECO:0000313" key="12">
    <source>
        <dbReference type="EMBL" id="KAL3856509.1"/>
    </source>
</evidence>
<evidence type="ECO:0000256" key="8">
    <source>
        <dbReference type="ARBA" id="ARBA00022989"/>
    </source>
</evidence>
<evidence type="ECO:0000313" key="13">
    <source>
        <dbReference type="Proteomes" id="UP001634394"/>
    </source>
</evidence>
<comment type="similarity">
    <text evidence="10">Belongs to the glycosyltransferase 22 family. PIGZ subfamily.</text>
</comment>
<evidence type="ECO:0000256" key="1">
    <source>
        <dbReference type="ARBA" id="ARBA00004477"/>
    </source>
</evidence>
<keyword evidence="7 11" id="KW-0256">Endoplasmic reticulum</keyword>
<evidence type="ECO:0000256" key="5">
    <source>
        <dbReference type="ARBA" id="ARBA00022679"/>
    </source>
</evidence>
<sequence>MRRRNRRFLKDDRPCGNYPMKEDKFNSKMEFVLRNLLNAIYVLWQRLLTVSKRDAPGSFVENNCRLNIKEKEQKDGGKYKSSRNMMDNYIFPKNVHWLVFLVTLMFRLWYVCDKRNWWILHPDEIFQTLEGKIFHTGVTSFLPVTLYYFTTAVYKHHDIAAMASVIAASSFHLNLFDTHTLINSVLSPFLFFALTPFMTALRTLISRNQKTASQMWATNVEYSNNNIKENGHCQGYDSYQNYNYAFNGKDTAPETCDNGNTFMSFSGKYEEFDDNSKHSKFSHNSFQLFAGGLSFGILSYIRFDNIVLPVLLIIFTINGKFYLISHAFSVLRNFVLGFNLAILIGGLYDWIAYQKWFISPYQWLVFNVIRDLSSVMFGSEGIQYYIVAILFYNVSQTLLTITATLWMLIYLSVSYGKWNVGGKCYKSNQADITIILTIISFLTVYSFHGHKELRFMHNLFILVCILYSSAIINLIYLVNVLVNYKCVLKVATQMLTVIYFSKSLFSFYTLPVSSISQYTFEGLTGTQHINICFDYVRRQDDVTGVYLDQSIHMTGAYVTLHKDVPLLTLIHNEFYEFDKKARVETIPRFAFYGARTNLSLSIFSKVSDFIYIKNVHYLLKTLLSKTYYNYLVISSERFIDFGYQEVFSSGRVRVYKRLTDSDSKKRLADYANSLPLGINATVLEYEASWLKAFDLLPLAVAKLEYAIKLDPSKVRPYILLAGIYTQSGNKTDASNMLKACVKRFGGNRCNSVPSKIVHRDNQLLYERMISKSLVSDSFNKNSELV</sequence>
<feature type="transmembrane region" description="Helical" evidence="11">
    <location>
        <begin position="459"/>
        <end position="478"/>
    </location>
</feature>
<gene>
    <name evidence="12" type="ORF">ACJMK2_011259</name>
</gene>
<comment type="caution">
    <text evidence="12">The sequence shown here is derived from an EMBL/GenBank/DDBJ whole genome shotgun (WGS) entry which is preliminary data.</text>
</comment>
<evidence type="ECO:0000256" key="3">
    <source>
        <dbReference type="ARBA" id="ARBA00022502"/>
    </source>
</evidence>
<dbReference type="EMBL" id="JBJQND010000013">
    <property type="protein sequence ID" value="KAL3856509.1"/>
    <property type="molecule type" value="Genomic_DNA"/>
</dbReference>
<evidence type="ECO:0000256" key="9">
    <source>
        <dbReference type="ARBA" id="ARBA00023136"/>
    </source>
</evidence>